<dbReference type="SUPFAM" id="SSF53335">
    <property type="entry name" value="S-adenosyl-L-methionine-dependent methyltransferases"/>
    <property type="match status" value="1"/>
</dbReference>
<dbReference type="EC" id="2.1.1.72" evidence="2"/>
<evidence type="ECO:0000313" key="9">
    <source>
        <dbReference type="EMBL" id="WGL96530.1"/>
    </source>
</evidence>
<keyword evidence="6" id="KW-0680">Restriction system</keyword>
<evidence type="ECO:0000256" key="5">
    <source>
        <dbReference type="ARBA" id="ARBA00022691"/>
    </source>
</evidence>
<evidence type="ECO:0000256" key="7">
    <source>
        <dbReference type="ARBA" id="ARBA00047942"/>
    </source>
</evidence>
<dbReference type="CDD" id="cd02440">
    <property type="entry name" value="AdoMet_MTases"/>
    <property type="match status" value="1"/>
</dbReference>
<evidence type="ECO:0000256" key="1">
    <source>
        <dbReference type="ARBA" id="ARBA00006594"/>
    </source>
</evidence>
<dbReference type="Proteomes" id="UP001177597">
    <property type="component" value="Chromosome"/>
</dbReference>
<proteinExistence type="inferred from homology"/>
<keyword evidence="3 9" id="KW-0489">Methyltransferase</keyword>
<dbReference type="GO" id="GO:0008170">
    <property type="term" value="F:N-methyltransferase activity"/>
    <property type="evidence" value="ECO:0007669"/>
    <property type="project" value="InterPro"/>
</dbReference>
<dbReference type="InterPro" id="IPR051537">
    <property type="entry name" value="DNA_Adenine_Mtase"/>
</dbReference>
<dbReference type="GO" id="GO:0009007">
    <property type="term" value="F:site-specific DNA-methyltransferase (adenine-specific) activity"/>
    <property type="evidence" value="ECO:0007669"/>
    <property type="project" value="UniProtKB-EC"/>
</dbReference>
<dbReference type="PRINTS" id="PR00507">
    <property type="entry name" value="N12N6MTFRASE"/>
</dbReference>
<evidence type="ECO:0000259" key="8">
    <source>
        <dbReference type="Pfam" id="PF02384"/>
    </source>
</evidence>
<name>A0AA95GFY3_9GAMM</name>
<dbReference type="RefSeq" id="WP_280630006.1">
    <property type="nucleotide sequence ID" value="NZ_CP123498.1"/>
</dbReference>
<dbReference type="InterPro" id="IPR003356">
    <property type="entry name" value="DNA_methylase_A-5"/>
</dbReference>
<dbReference type="PANTHER" id="PTHR42933">
    <property type="entry name" value="SLR6095 PROTEIN"/>
    <property type="match status" value="1"/>
</dbReference>
<keyword evidence="4" id="KW-0808">Transferase</keyword>
<dbReference type="EMBL" id="CP123498">
    <property type="protein sequence ID" value="WGL96530.1"/>
    <property type="molecule type" value="Genomic_DNA"/>
</dbReference>
<accession>A0AA95GFY3</accession>
<evidence type="ECO:0000256" key="6">
    <source>
        <dbReference type="ARBA" id="ARBA00022747"/>
    </source>
</evidence>
<evidence type="ECO:0000256" key="3">
    <source>
        <dbReference type="ARBA" id="ARBA00022603"/>
    </source>
</evidence>
<reference evidence="9" key="1">
    <citation type="submission" date="2023-04" db="EMBL/GenBank/DDBJ databases">
        <title>Genome dynamics across the evolutionary transition to endosymbiosis.</title>
        <authorList>
            <person name="Siozios S."/>
            <person name="Nadal-Jimenez P."/>
            <person name="Azagi T."/>
            <person name="Sprong H."/>
            <person name="Frost C.L."/>
            <person name="Parratt S.R."/>
            <person name="Taylor G."/>
            <person name="Brettell L."/>
            <person name="Lew K.C."/>
            <person name="Croft L."/>
            <person name="King K.C."/>
            <person name="Brockhurst M.A."/>
            <person name="Hypsa V."/>
            <person name="Novakova E."/>
            <person name="Darby A.C."/>
            <person name="Hurst G.D.D."/>
        </authorList>
    </citation>
    <scope>NUCLEOTIDE SEQUENCE</scope>
    <source>
        <strain evidence="9">AIh</strain>
    </source>
</reference>
<evidence type="ECO:0000256" key="2">
    <source>
        <dbReference type="ARBA" id="ARBA00011900"/>
    </source>
</evidence>
<protein>
    <recommendedName>
        <fullName evidence="2">site-specific DNA-methyltransferase (adenine-specific)</fullName>
        <ecNumber evidence="2">2.1.1.72</ecNumber>
    </recommendedName>
</protein>
<sequence>MLNERNTEILVRNELKKMGYYDAPNVIIEEQKSSRPKINKLLLNASKSGVGPGYPEFIIRFKDNQHDIMVIECKASTLKHESRNRDRPKDYAVDGVLLYAEYLKQEFNVTAIAVSGETDKEKRISTFLWLKNAYRYTNIQDKVFLSQDEIKAITEQQQAPITEEYLIKKAIEYNDELHSYSIPEVERCTFISSILVALQDEIFLSSYKLFNDNTELLKGLYDACVRVLRKNNLSSDKIEIILSEYRKFQHNKILTSSTISQRNGKTQQNTILMDLINNFSDEILPTIKGNRFDVLGKFYTQFIRYAGSDAKTGLVLTPSHITDFFCDVVDLQADDVVFDPCCGTGGFLVSAMNFMLRKAGNSKKAQRKIKSEQLIGIERRNDMFSHACSNMMMRGDGKSHIYNGDCFDPELIRSVKSEKPNVTFLNPPYQDGNAAEQLEFVENALSCINKNGICVAICQMSTVVSSTKKVVEVKRRLLEKHTLEAVFSMPDDLFYPIGVVTCVLIFEAGNSHPTNKESFFGYFKDDGFIKRKYKGRVDSNGKWESIKEKWINTYINRKNIAGLSINHKVTAEDEWCAEAYMETDYSALSDDDFIKTIKDYVVYQFLNGGYNEFG</sequence>
<dbReference type="GO" id="GO:0009307">
    <property type="term" value="P:DNA restriction-modification system"/>
    <property type="evidence" value="ECO:0007669"/>
    <property type="project" value="UniProtKB-KW"/>
</dbReference>
<comment type="catalytic activity">
    <reaction evidence="7">
        <text>a 2'-deoxyadenosine in DNA + S-adenosyl-L-methionine = an N(6)-methyl-2'-deoxyadenosine in DNA + S-adenosyl-L-homocysteine + H(+)</text>
        <dbReference type="Rhea" id="RHEA:15197"/>
        <dbReference type="Rhea" id="RHEA-COMP:12418"/>
        <dbReference type="Rhea" id="RHEA-COMP:12419"/>
        <dbReference type="ChEBI" id="CHEBI:15378"/>
        <dbReference type="ChEBI" id="CHEBI:57856"/>
        <dbReference type="ChEBI" id="CHEBI:59789"/>
        <dbReference type="ChEBI" id="CHEBI:90615"/>
        <dbReference type="ChEBI" id="CHEBI:90616"/>
        <dbReference type="EC" id="2.1.1.72"/>
    </reaction>
</comment>
<comment type="similarity">
    <text evidence="1">Belongs to the N(4)/N(6)-methyltransferase family.</text>
</comment>
<dbReference type="PANTHER" id="PTHR42933:SF1">
    <property type="entry name" value="SITE-SPECIFIC DNA-METHYLTRANSFERASE (ADENINE-SPECIFIC)"/>
    <property type="match status" value="1"/>
</dbReference>
<feature type="domain" description="DNA methylase adenine-specific" evidence="8">
    <location>
        <begin position="293"/>
        <end position="601"/>
    </location>
</feature>
<dbReference type="GO" id="GO:0003677">
    <property type="term" value="F:DNA binding"/>
    <property type="evidence" value="ECO:0007669"/>
    <property type="project" value="InterPro"/>
</dbReference>
<gene>
    <name evidence="9" type="ORF">QE207_08330</name>
</gene>
<keyword evidence="5" id="KW-0949">S-adenosyl-L-methionine</keyword>
<evidence type="ECO:0000256" key="4">
    <source>
        <dbReference type="ARBA" id="ARBA00022679"/>
    </source>
</evidence>
<dbReference type="GO" id="GO:0032259">
    <property type="term" value="P:methylation"/>
    <property type="evidence" value="ECO:0007669"/>
    <property type="project" value="UniProtKB-KW"/>
</dbReference>
<evidence type="ECO:0000313" key="10">
    <source>
        <dbReference type="Proteomes" id="UP001177597"/>
    </source>
</evidence>
<dbReference type="Pfam" id="PF02384">
    <property type="entry name" value="N6_Mtase"/>
    <property type="match status" value="1"/>
</dbReference>
<dbReference type="AlphaFoldDB" id="A0AA95GFY3"/>
<dbReference type="Gene3D" id="3.40.50.150">
    <property type="entry name" value="Vaccinia Virus protein VP39"/>
    <property type="match status" value="1"/>
</dbReference>
<organism evidence="9 10">
    <name type="scientific">Arsenophonus nasoniae</name>
    <name type="common">son-killer infecting Nasonia vitripennis</name>
    <dbReference type="NCBI Taxonomy" id="638"/>
    <lineage>
        <taxon>Bacteria</taxon>
        <taxon>Pseudomonadati</taxon>
        <taxon>Pseudomonadota</taxon>
        <taxon>Gammaproteobacteria</taxon>
        <taxon>Enterobacterales</taxon>
        <taxon>Morganellaceae</taxon>
        <taxon>Arsenophonus</taxon>
    </lineage>
</organism>
<dbReference type="InterPro" id="IPR029063">
    <property type="entry name" value="SAM-dependent_MTases_sf"/>
</dbReference>